<dbReference type="PROSITE" id="PS51421">
    <property type="entry name" value="RAS"/>
    <property type="match status" value="1"/>
</dbReference>
<dbReference type="PRINTS" id="PR00449">
    <property type="entry name" value="RASTRNSFRMNG"/>
</dbReference>
<evidence type="ECO:0000256" key="1">
    <source>
        <dbReference type="ARBA" id="ARBA00004635"/>
    </source>
</evidence>
<keyword evidence="7" id="KW-0636">Prenylation</keyword>
<dbReference type="SMART" id="SM00175">
    <property type="entry name" value="RAB"/>
    <property type="match status" value="1"/>
</dbReference>
<dbReference type="PROSITE" id="PS51419">
    <property type="entry name" value="RAB"/>
    <property type="match status" value="1"/>
</dbReference>
<dbReference type="SMART" id="SM00174">
    <property type="entry name" value="RHO"/>
    <property type="match status" value="1"/>
</dbReference>
<keyword evidence="3" id="KW-0547">Nucleotide-binding</keyword>
<keyword evidence="5" id="KW-0472">Membrane</keyword>
<dbReference type="STRING" id="933852.A0A0C2WVL8"/>
<dbReference type="EMBL" id="KN824285">
    <property type="protein sequence ID" value="KIM30193.1"/>
    <property type="molecule type" value="Genomic_DNA"/>
</dbReference>
<evidence type="ECO:0000256" key="5">
    <source>
        <dbReference type="ARBA" id="ARBA00023136"/>
    </source>
</evidence>
<dbReference type="HOGENOM" id="CLU_041217_23_2_1"/>
<dbReference type="FunFam" id="3.40.50.300:FF:000274">
    <property type="entry name" value="ras-related protein RABA5a"/>
    <property type="match status" value="1"/>
</dbReference>
<comment type="subcellular location">
    <subcellularLocation>
        <location evidence="1">Membrane</location>
        <topology evidence="1">Lipid-anchor</topology>
    </subcellularLocation>
</comment>
<dbReference type="PANTHER" id="PTHR47979">
    <property type="entry name" value="DRAB11-RELATED"/>
    <property type="match status" value="1"/>
</dbReference>
<evidence type="ECO:0000256" key="3">
    <source>
        <dbReference type="ARBA" id="ARBA00022741"/>
    </source>
</evidence>
<evidence type="ECO:0000313" key="9">
    <source>
        <dbReference type="Proteomes" id="UP000054097"/>
    </source>
</evidence>
<proteinExistence type="inferred from homology"/>
<dbReference type="Pfam" id="PF00071">
    <property type="entry name" value="Ras"/>
    <property type="match status" value="1"/>
</dbReference>
<dbReference type="GO" id="GO:0016020">
    <property type="term" value="C:membrane"/>
    <property type="evidence" value="ECO:0007669"/>
    <property type="project" value="UniProtKB-SubCell"/>
</dbReference>
<dbReference type="InterPro" id="IPR027417">
    <property type="entry name" value="P-loop_NTPase"/>
</dbReference>
<dbReference type="GO" id="GO:0003924">
    <property type="term" value="F:GTPase activity"/>
    <property type="evidence" value="ECO:0007669"/>
    <property type="project" value="InterPro"/>
</dbReference>
<evidence type="ECO:0000313" key="8">
    <source>
        <dbReference type="EMBL" id="KIM30193.1"/>
    </source>
</evidence>
<gene>
    <name evidence="8" type="ORF">M408DRAFT_294980</name>
</gene>
<name>A0A0C2WVL8_SERVB</name>
<dbReference type="Proteomes" id="UP000054097">
    <property type="component" value="Unassembled WGS sequence"/>
</dbReference>
<organism evidence="8 9">
    <name type="scientific">Serendipita vermifera MAFF 305830</name>
    <dbReference type="NCBI Taxonomy" id="933852"/>
    <lineage>
        <taxon>Eukaryota</taxon>
        <taxon>Fungi</taxon>
        <taxon>Dikarya</taxon>
        <taxon>Basidiomycota</taxon>
        <taxon>Agaricomycotina</taxon>
        <taxon>Agaricomycetes</taxon>
        <taxon>Sebacinales</taxon>
        <taxon>Serendipitaceae</taxon>
        <taxon>Serendipita</taxon>
    </lineage>
</organism>
<evidence type="ECO:0000256" key="6">
    <source>
        <dbReference type="ARBA" id="ARBA00023288"/>
    </source>
</evidence>
<dbReference type="GO" id="GO:0005525">
    <property type="term" value="F:GTP binding"/>
    <property type="evidence" value="ECO:0007669"/>
    <property type="project" value="UniProtKB-KW"/>
</dbReference>
<keyword evidence="9" id="KW-1185">Reference proteome</keyword>
<evidence type="ECO:0000256" key="2">
    <source>
        <dbReference type="ARBA" id="ARBA00006270"/>
    </source>
</evidence>
<dbReference type="SMART" id="SM00173">
    <property type="entry name" value="RAS"/>
    <property type="match status" value="1"/>
</dbReference>
<dbReference type="NCBIfam" id="TIGR00231">
    <property type="entry name" value="small_GTP"/>
    <property type="match status" value="1"/>
</dbReference>
<comment type="similarity">
    <text evidence="2">Belongs to the small GTPase superfamily. Rab family.</text>
</comment>
<protein>
    <submittedName>
        <fullName evidence="8">Uncharacterized protein</fullName>
    </submittedName>
</protein>
<dbReference type="InterPro" id="IPR005225">
    <property type="entry name" value="Small_GTP-bd"/>
</dbReference>
<keyword evidence="4" id="KW-0342">GTP-binding</keyword>
<accession>A0A0C2WVL8</accession>
<dbReference type="SUPFAM" id="SSF52540">
    <property type="entry name" value="P-loop containing nucleoside triphosphate hydrolases"/>
    <property type="match status" value="1"/>
</dbReference>
<dbReference type="AlphaFoldDB" id="A0A0C2WVL8"/>
<dbReference type="Gene3D" id="3.40.50.300">
    <property type="entry name" value="P-loop containing nucleotide triphosphate hydrolases"/>
    <property type="match status" value="1"/>
</dbReference>
<sequence length="181" mass="20755">MSDSNEYDHLFKIVFIGDVRVGKSNLLSQITYDRFNTEYKSTIGVEFATRILNIDGKRLKAQMWDVAGGERYRAITFAYYRNVAGTILVYDISNYSSYKNIPRWLKEIRNNGNSRNRILLLGNKSDLENQREVSREEAKVFAAENGLDFIETSALDGTGVEAAFQWIMTSSYKLLLNDSIH</sequence>
<reference evidence="8 9" key="1">
    <citation type="submission" date="2014-04" db="EMBL/GenBank/DDBJ databases">
        <authorList>
            <consortium name="DOE Joint Genome Institute"/>
            <person name="Kuo A."/>
            <person name="Zuccaro A."/>
            <person name="Kohler A."/>
            <person name="Nagy L.G."/>
            <person name="Floudas D."/>
            <person name="Copeland A."/>
            <person name="Barry K.W."/>
            <person name="Cichocki N."/>
            <person name="Veneault-Fourrey C."/>
            <person name="LaButti K."/>
            <person name="Lindquist E.A."/>
            <person name="Lipzen A."/>
            <person name="Lundell T."/>
            <person name="Morin E."/>
            <person name="Murat C."/>
            <person name="Sun H."/>
            <person name="Tunlid A."/>
            <person name="Henrissat B."/>
            <person name="Grigoriev I.V."/>
            <person name="Hibbett D.S."/>
            <person name="Martin F."/>
            <person name="Nordberg H.P."/>
            <person name="Cantor M.N."/>
            <person name="Hua S.X."/>
        </authorList>
    </citation>
    <scope>NUCLEOTIDE SEQUENCE [LARGE SCALE GENOMIC DNA]</scope>
    <source>
        <strain evidence="8 9">MAFF 305830</strain>
    </source>
</reference>
<dbReference type="InterPro" id="IPR050209">
    <property type="entry name" value="Rab_GTPases_membrane_traffic"/>
</dbReference>
<evidence type="ECO:0000256" key="4">
    <source>
        <dbReference type="ARBA" id="ARBA00023134"/>
    </source>
</evidence>
<dbReference type="OrthoDB" id="9989112at2759"/>
<dbReference type="InterPro" id="IPR001806">
    <property type="entry name" value="Small_GTPase"/>
</dbReference>
<reference evidence="9" key="2">
    <citation type="submission" date="2015-01" db="EMBL/GenBank/DDBJ databases">
        <title>Evolutionary Origins and Diversification of the Mycorrhizal Mutualists.</title>
        <authorList>
            <consortium name="DOE Joint Genome Institute"/>
            <consortium name="Mycorrhizal Genomics Consortium"/>
            <person name="Kohler A."/>
            <person name="Kuo A."/>
            <person name="Nagy L.G."/>
            <person name="Floudas D."/>
            <person name="Copeland A."/>
            <person name="Barry K.W."/>
            <person name="Cichocki N."/>
            <person name="Veneault-Fourrey C."/>
            <person name="LaButti K."/>
            <person name="Lindquist E.A."/>
            <person name="Lipzen A."/>
            <person name="Lundell T."/>
            <person name="Morin E."/>
            <person name="Murat C."/>
            <person name="Riley R."/>
            <person name="Ohm R."/>
            <person name="Sun H."/>
            <person name="Tunlid A."/>
            <person name="Henrissat B."/>
            <person name="Grigoriev I.V."/>
            <person name="Hibbett D.S."/>
            <person name="Martin F."/>
        </authorList>
    </citation>
    <scope>NUCLEOTIDE SEQUENCE [LARGE SCALE GENOMIC DNA]</scope>
    <source>
        <strain evidence="9">MAFF 305830</strain>
    </source>
</reference>
<keyword evidence="6" id="KW-0449">Lipoprotein</keyword>
<evidence type="ECO:0000256" key="7">
    <source>
        <dbReference type="ARBA" id="ARBA00023289"/>
    </source>
</evidence>